<proteinExistence type="predicted"/>
<dbReference type="STRING" id="1437609.BCAL_0147"/>
<dbReference type="Proteomes" id="UP000029072">
    <property type="component" value="Unassembled WGS sequence"/>
</dbReference>
<accession>A0A087ACQ2</accession>
<dbReference type="RefSeq" id="WP_052119352.1">
    <property type="nucleotide sequence ID" value="NZ_JDUV01000040.1"/>
</dbReference>
<evidence type="ECO:0000313" key="2">
    <source>
        <dbReference type="Proteomes" id="UP000029072"/>
    </source>
</evidence>
<comment type="caution">
    <text evidence="1">The sequence shown here is derived from an EMBL/GenBank/DDBJ whole genome shotgun (WGS) entry which is preliminary data.</text>
</comment>
<dbReference type="AlphaFoldDB" id="A0A087ACQ2"/>
<gene>
    <name evidence="1" type="ORF">BCAL_0147</name>
</gene>
<dbReference type="EMBL" id="JGYS01000001">
    <property type="protein sequence ID" value="KFI56552.1"/>
    <property type="molecule type" value="Genomic_DNA"/>
</dbReference>
<sequence>MKQVTSIRYGAEPLVVMPEGDGRYSLRFDTADEAVVITGLNKTALIRNKSRLTEALGRIERGKAS</sequence>
<protein>
    <submittedName>
        <fullName evidence="1">Uncharacterized protein</fullName>
    </submittedName>
</protein>
<organism evidence="1 2">
    <name type="scientific">Bifidobacterium callitrichos DSM 23973</name>
    <dbReference type="NCBI Taxonomy" id="1437609"/>
    <lineage>
        <taxon>Bacteria</taxon>
        <taxon>Bacillati</taxon>
        <taxon>Actinomycetota</taxon>
        <taxon>Actinomycetes</taxon>
        <taxon>Bifidobacteriales</taxon>
        <taxon>Bifidobacteriaceae</taxon>
        <taxon>Bifidobacterium</taxon>
    </lineage>
</organism>
<reference evidence="1 2" key="1">
    <citation type="submission" date="2014-03" db="EMBL/GenBank/DDBJ databases">
        <title>Genomics of Bifidobacteria.</title>
        <authorList>
            <person name="Ventura M."/>
            <person name="Milani C."/>
            <person name="Lugli G.A."/>
        </authorList>
    </citation>
    <scope>NUCLEOTIDE SEQUENCE [LARGE SCALE GENOMIC DNA]</scope>
    <source>
        <strain evidence="1 2">DSM 23973</strain>
    </source>
</reference>
<evidence type="ECO:0000313" key="1">
    <source>
        <dbReference type="EMBL" id="KFI56552.1"/>
    </source>
</evidence>
<name>A0A087ACQ2_9BIFI</name>